<proteinExistence type="predicted"/>
<dbReference type="InterPro" id="IPR011990">
    <property type="entry name" value="TPR-like_helical_dom_sf"/>
</dbReference>
<name>A0A091BCV1_9GAMM</name>
<comment type="caution">
    <text evidence="2">The sequence shown here is derived from an EMBL/GenBank/DDBJ whole genome shotgun (WGS) entry which is preliminary data.</text>
</comment>
<dbReference type="RefSeq" id="WP_026817436.1">
    <property type="nucleotide sequence ID" value="NZ_AUFF01000009.1"/>
</dbReference>
<protein>
    <submittedName>
        <fullName evidence="2">Uncharacterized protein</fullName>
    </submittedName>
</protein>
<gene>
    <name evidence="2" type="ORF">P873_10430</name>
</gene>
<evidence type="ECO:0000313" key="3">
    <source>
        <dbReference type="Proteomes" id="UP000029391"/>
    </source>
</evidence>
<dbReference type="Gene3D" id="1.25.40.10">
    <property type="entry name" value="Tetratricopeptide repeat domain"/>
    <property type="match status" value="1"/>
</dbReference>
<dbReference type="STRING" id="1121013.GCA_000426365_02512"/>
<reference evidence="2 3" key="1">
    <citation type="submission" date="2013-09" db="EMBL/GenBank/DDBJ databases">
        <title>Genome sequencing of Arenimonas composti.</title>
        <authorList>
            <person name="Chen F."/>
            <person name="Wang G."/>
        </authorList>
    </citation>
    <scope>NUCLEOTIDE SEQUENCE [LARGE SCALE GENOMIC DNA]</scope>
    <source>
        <strain evidence="2 3">TR7-09</strain>
    </source>
</reference>
<dbReference type="AlphaFoldDB" id="A0A091BCV1"/>
<dbReference type="SUPFAM" id="SSF48452">
    <property type="entry name" value="TPR-like"/>
    <property type="match status" value="1"/>
</dbReference>
<organism evidence="2 3">
    <name type="scientific">Arenimonas composti TR7-09 = DSM 18010</name>
    <dbReference type="NCBI Taxonomy" id="1121013"/>
    <lineage>
        <taxon>Bacteria</taxon>
        <taxon>Pseudomonadati</taxon>
        <taxon>Pseudomonadota</taxon>
        <taxon>Gammaproteobacteria</taxon>
        <taxon>Lysobacterales</taxon>
        <taxon>Lysobacteraceae</taxon>
        <taxon>Arenimonas</taxon>
    </lineage>
</organism>
<keyword evidence="3" id="KW-1185">Reference proteome</keyword>
<dbReference type="EMBL" id="AWXU01000033">
    <property type="protein sequence ID" value="KFN49561.1"/>
    <property type="molecule type" value="Genomic_DNA"/>
</dbReference>
<evidence type="ECO:0000313" key="2">
    <source>
        <dbReference type="EMBL" id="KFN49561.1"/>
    </source>
</evidence>
<evidence type="ECO:0000256" key="1">
    <source>
        <dbReference type="SAM" id="MobiDB-lite"/>
    </source>
</evidence>
<sequence>MVIREGAAQAAREGLRLLQRLPGKAKVVMAAGVIGLPVMAMIFSGGDADPPADVAVGPQAPGHYRSVAAVLPVDMESLVADIVNARDQPHFAIDDDTRDLDDALALFAERVDAAAPALLGTLRDGDLEAPVLVAHAAALLAAGDVWGAAGNLLVAHERDERLPAPLLGLAAIGNGQGLPGAALAFADAAGRIAGSDRLHHAAAANNRGHALLLLGRDLAAEAALREALELDPELSEAARNLAHLLMRRGDDEAARPLLPRVAFRLPGTKAPEVRDPVAKPPADGGPVDTGSPEQIAAWTRAPWLERDSDGDSSLRLPLWIALDLSRQGQIAWPGIELPQAGPGYVDFAPRATARSMANWQASQERGMAVAQALSPTFTRAQTGADNVQSVILSMIPLEWNVHPMDGEMFDVSSAESAAVYDRHRTRFQSLEVARAEFAMVRKAQAQAEEAAAFRCSAEDYEACCRQSREFTAGQVDALLPLAREYEDRMRILFRDAYGVSSAYLANLPEGPYLDAARADLQAKALAHVAHGQARVMAAFEIGAPRGGMCLADGPADGQAADVAGDLPGCGPGSTDYSGKWSVGGGFSVEATCGKIKFVAEADVLGTRSTAFGNGRAWEASIGMHAEAEFSLIDGTVTVFAGPKAGVAGKVGEFGGDFGIKDGLYLVVGSDGVRDAGMRVVVGGGVTAGAFGATHDVEVMDFSFVSAL</sequence>
<feature type="region of interest" description="Disordered" evidence="1">
    <location>
        <begin position="271"/>
        <end position="292"/>
    </location>
</feature>
<accession>A0A091BCV1</accession>
<dbReference type="Proteomes" id="UP000029391">
    <property type="component" value="Unassembled WGS sequence"/>
</dbReference>